<organism evidence="1 2">
    <name type="scientific">Xenorhabdus bovienii str. kraussei Quebec</name>
    <dbReference type="NCBI Taxonomy" id="1398203"/>
    <lineage>
        <taxon>Bacteria</taxon>
        <taxon>Pseudomonadati</taxon>
        <taxon>Pseudomonadota</taxon>
        <taxon>Gammaproteobacteria</taxon>
        <taxon>Enterobacterales</taxon>
        <taxon>Morganellaceae</taxon>
        <taxon>Xenorhabdus</taxon>
    </lineage>
</organism>
<keyword evidence="2" id="KW-1185">Reference proteome</keyword>
<reference evidence="1" key="1">
    <citation type="submission" date="2013-07" db="EMBL/GenBank/DDBJ databases">
        <title>Sub-species coevolution in mutualistic symbiosis.</title>
        <authorList>
            <person name="Murfin K."/>
            <person name="Klassen J."/>
            <person name="Lee M."/>
            <person name="Forst S."/>
            <person name="Stock P."/>
            <person name="Goodrich-Blair H."/>
        </authorList>
    </citation>
    <scope>NUCLEOTIDE SEQUENCE [LARGE SCALE GENOMIC DNA]</scope>
    <source>
        <strain evidence="1">Kraussei Quebec</strain>
    </source>
</reference>
<gene>
    <name evidence="1" type="ORF">XBKQ1_2810005</name>
</gene>
<dbReference type="Proteomes" id="UP000028500">
    <property type="component" value="Unassembled WGS sequence"/>
</dbReference>
<proteinExistence type="predicted"/>
<dbReference type="EMBL" id="CBSY010000203">
    <property type="protein sequence ID" value="CDH20859.1"/>
    <property type="molecule type" value="Genomic_DNA"/>
</dbReference>
<dbReference type="HOGENOM" id="CLU_2319425_0_0_6"/>
<name>A0A077PM73_XENBV</name>
<evidence type="ECO:0000313" key="1">
    <source>
        <dbReference type="EMBL" id="CDH20859.1"/>
    </source>
</evidence>
<accession>A0A077PM73</accession>
<comment type="caution">
    <text evidence="1">The sequence shown here is derived from an EMBL/GenBank/DDBJ whole genome shotgun (WGS) entry which is preliminary data.</text>
</comment>
<sequence>MERQQWDRETPLVIFDTEKYFMDEADLNDYCNEHQIKPSELQLVTVELTVSHALQNRPPPLTSINGMCRWCETEPATHAAFCSRECGEDYERDRQKYGL</sequence>
<dbReference type="RefSeq" id="WP_230579301.1">
    <property type="nucleotide sequence ID" value="NZ_CAWLZI010000262.1"/>
</dbReference>
<protein>
    <submittedName>
        <fullName evidence="1">Uncharacterized protein</fullName>
    </submittedName>
</protein>
<evidence type="ECO:0000313" key="2">
    <source>
        <dbReference type="Proteomes" id="UP000028500"/>
    </source>
</evidence>
<dbReference type="AlphaFoldDB" id="A0A077PM73"/>